<feature type="transmembrane region" description="Helical" evidence="6">
    <location>
        <begin position="183"/>
        <end position="204"/>
    </location>
</feature>
<evidence type="ECO:0000256" key="6">
    <source>
        <dbReference type="SAM" id="Phobius"/>
    </source>
</evidence>
<dbReference type="PANTHER" id="PTHR32322:SF2">
    <property type="entry name" value="EAMA DOMAIN-CONTAINING PROTEIN"/>
    <property type="match status" value="1"/>
</dbReference>
<dbReference type="SUPFAM" id="SSF103481">
    <property type="entry name" value="Multidrug resistance efflux transporter EmrE"/>
    <property type="match status" value="1"/>
</dbReference>
<dbReference type="RefSeq" id="WP_068365448.1">
    <property type="nucleotide sequence ID" value="NZ_FOJN01000005.1"/>
</dbReference>
<comment type="subcellular location">
    <subcellularLocation>
        <location evidence="1">Membrane</location>
        <topology evidence="1">Multi-pass membrane protein</topology>
    </subcellularLocation>
</comment>
<accession>A0A1I0TDX8</accession>
<feature type="transmembrane region" description="Helical" evidence="6">
    <location>
        <begin position="33"/>
        <end position="54"/>
    </location>
</feature>
<evidence type="ECO:0000313" key="8">
    <source>
        <dbReference type="EMBL" id="SFA49773.1"/>
    </source>
</evidence>
<protein>
    <submittedName>
        <fullName evidence="8">Drug/metabolite transporter, DME family</fullName>
    </submittedName>
</protein>
<evidence type="ECO:0000256" key="2">
    <source>
        <dbReference type="ARBA" id="ARBA00007362"/>
    </source>
</evidence>
<feature type="domain" description="EamA" evidence="7">
    <location>
        <begin position="152"/>
        <end position="284"/>
    </location>
</feature>
<comment type="similarity">
    <text evidence="2">Belongs to the EamA transporter family.</text>
</comment>
<reference evidence="8 9" key="1">
    <citation type="submission" date="2016-10" db="EMBL/GenBank/DDBJ databases">
        <authorList>
            <person name="de Groot N.N."/>
        </authorList>
    </citation>
    <scope>NUCLEOTIDE SEQUENCE [LARGE SCALE GENOMIC DNA]</scope>
    <source>
        <strain evidence="8 9">DSM 44908</strain>
    </source>
</reference>
<feature type="transmembrane region" description="Helical" evidence="6">
    <location>
        <begin position="245"/>
        <end position="264"/>
    </location>
</feature>
<dbReference type="InterPro" id="IPR037185">
    <property type="entry name" value="EmrE-like"/>
</dbReference>
<feature type="transmembrane region" description="Helical" evidence="6">
    <location>
        <begin position="210"/>
        <end position="233"/>
    </location>
</feature>
<evidence type="ECO:0000313" key="9">
    <source>
        <dbReference type="Proteomes" id="UP000182054"/>
    </source>
</evidence>
<feature type="transmembrane region" description="Helical" evidence="6">
    <location>
        <begin position="123"/>
        <end position="141"/>
    </location>
</feature>
<keyword evidence="3 6" id="KW-0812">Transmembrane</keyword>
<dbReference type="GO" id="GO:0016020">
    <property type="term" value="C:membrane"/>
    <property type="evidence" value="ECO:0007669"/>
    <property type="project" value="UniProtKB-SubCell"/>
</dbReference>
<feature type="domain" description="EamA" evidence="7">
    <location>
        <begin position="4"/>
        <end position="139"/>
    </location>
</feature>
<evidence type="ECO:0000256" key="3">
    <source>
        <dbReference type="ARBA" id="ARBA00022692"/>
    </source>
</evidence>
<dbReference type="PANTHER" id="PTHR32322">
    <property type="entry name" value="INNER MEMBRANE TRANSPORTER"/>
    <property type="match status" value="1"/>
</dbReference>
<name>A0A1I0TDX8_9NOCA</name>
<evidence type="ECO:0000259" key="7">
    <source>
        <dbReference type="Pfam" id="PF00892"/>
    </source>
</evidence>
<feature type="transmembrane region" description="Helical" evidence="6">
    <location>
        <begin position="90"/>
        <end position="111"/>
    </location>
</feature>
<keyword evidence="4 6" id="KW-1133">Transmembrane helix</keyword>
<evidence type="ECO:0000256" key="4">
    <source>
        <dbReference type="ARBA" id="ARBA00022989"/>
    </source>
</evidence>
<feature type="transmembrane region" description="Helical" evidence="6">
    <location>
        <begin position="270"/>
        <end position="287"/>
    </location>
</feature>
<evidence type="ECO:0000256" key="1">
    <source>
        <dbReference type="ARBA" id="ARBA00004141"/>
    </source>
</evidence>
<evidence type="ECO:0000256" key="5">
    <source>
        <dbReference type="ARBA" id="ARBA00023136"/>
    </source>
</evidence>
<feature type="transmembrane region" description="Helical" evidence="6">
    <location>
        <begin position="147"/>
        <end position="171"/>
    </location>
</feature>
<dbReference type="AlphaFoldDB" id="A0A1I0TDX8"/>
<proteinExistence type="inferred from homology"/>
<dbReference type="EMBL" id="FOJN01000005">
    <property type="protein sequence ID" value="SFA49773.1"/>
    <property type="molecule type" value="Genomic_DNA"/>
</dbReference>
<keyword evidence="5 6" id="KW-0472">Membrane</keyword>
<feature type="transmembrane region" description="Helical" evidence="6">
    <location>
        <begin position="66"/>
        <end position="84"/>
    </location>
</feature>
<organism evidence="8 9">
    <name type="scientific">Rhodococcoides kroppenstedtii</name>
    <dbReference type="NCBI Taxonomy" id="293050"/>
    <lineage>
        <taxon>Bacteria</taxon>
        <taxon>Bacillati</taxon>
        <taxon>Actinomycetota</taxon>
        <taxon>Actinomycetes</taxon>
        <taxon>Mycobacteriales</taxon>
        <taxon>Nocardiaceae</taxon>
        <taxon>Rhodococcoides</taxon>
    </lineage>
</organism>
<dbReference type="InterPro" id="IPR050638">
    <property type="entry name" value="AA-Vitamin_Transporters"/>
</dbReference>
<dbReference type="GeneID" id="85485720"/>
<dbReference type="InterPro" id="IPR000620">
    <property type="entry name" value="EamA_dom"/>
</dbReference>
<gene>
    <name evidence="8" type="ORF">SAMN05444374_105271</name>
</gene>
<dbReference type="Pfam" id="PF00892">
    <property type="entry name" value="EamA"/>
    <property type="match status" value="2"/>
</dbReference>
<sequence length="294" mass="28676">MTTSGVPALVTAGLLWGTGGVLGTAFGSAAGLPPTAVAACRLGGGGLLLVAYAIAGGTGRPTGAPALRRIAVIGVLAAVFQGAYFVATSLLGVAAATLIAIGSAPVVCVAVESVGARRRPDPVAVRTVAVGLVGLVFLVGAPPDVAAGTALLGALTALLSGSSFAAITLVGRRPVVGLSESAMTGWSFLLGGSLLVVGFTMAGGSPTPTVTAASIALLVALAVFPTAAAYTFWFRGLRTSPASTAAVIGLLEPLTGTVLAMIVLGERLTVVGLIGAALLLVAVVDTSRPRTVRA</sequence>
<dbReference type="Proteomes" id="UP000182054">
    <property type="component" value="Unassembled WGS sequence"/>
</dbReference>